<dbReference type="Proteomes" id="UP000008641">
    <property type="component" value="Chromosome"/>
</dbReference>
<dbReference type="PANTHER" id="PTHR33602">
    <property type="entry name" value="REGULATORY PROTEIN RECX FAMILY PROTEIN"/>
    <property type="match status" value="1"/>
</dbReference>
<evidence type="ECO:0000256" key="3">
    <source>
        <dbReference type="ARBA" id="ARBA00018111"/>
    </source>
</evidence>
<protein>
    <recommendedName>
        <fullName evidence="3 5">Regulatory protein RecX</fullName>
    </recommendedName>
</protein>
<dbReference type="HAMAP" id="MF_01114">
    <property type="entry name" value="RecX"/>
    <property type="match status" value="1"/>
</dbReference>
<keyword evidence="9" id="KW-1185">Reference proteome</keyword>
<sequence length="165" mass="20410">MNRYESPKKSFTLEEIKDKMGHFCLYQDRCFWEIEQKLREFDLIPEAKEEVISKLYQYGFINEERFTNQYVRGKFNQKKWGKNRLRMELKKRQIPEKMILEAFRSEIDQDDYYTTLEKLAEKKYLSLEKEKESYKKQQKIRSYLAYKGYEFDLIQEVVARLFEKK</sequence>
<dbReference type="InterPro" id="IPR036388">
    <property type="entry name" value="WH-like_DNA-bd_sf"/>
</dbReference>
<dbReference type="PANTHER" id="PTHR33602:SF1">
    <property type="entry name" value="REGULATORY PROTEIN RECX FAMILY PROTEIN"/>
    <property type="match status" value="1"/>
</dbReference>
<evidence type="ECO:0000259" key="7">
    <source>
        <dbReference type="Pfam" id="PF21981"/>
    </source>
</evidence>
<dbReference type="RefSeq" id="WP_013598226.1">
    <property type="nucleotide sequence ID" value="NC_015144.1"/>
</dbReference>
<comment type="similarity">
    <text evidence="2 5">Belongs to the RecX family.</text>
</comment>
<dbReference type="AlphaFoldDB" id="F0P2J7"/>
<reference evidence="8 9" key="1">
    <citation type="journal article" date="2011" name="Stand. Genomic Sci.">
        <title>Complete genome sequence of Weeksella virosa type strain (9751).</title>
        <authorList>
            <person name="Lang E."/>
            <person name="Teshima H."/>
            <person name="Lucas S."/>
            <person name="Lapidus A."/>
            <person name="Hammon N."/>
            <person name="Deshpande S."/>
            <person name="Nolan M."/>
            <person name="Cheng J.F."/>
            <person name="Pitluck S."/>
            <person name="Liolios K."/>
            <person name="Pagani I."/>
            <person name="Mikhailova N."/>
            <person name="Ivanova N."/>
            <person name="Mavromatis K."/>
            <person name="Pati A."/>
            <person name="Tapia R."/>
            <person name="Han C."/>
            <person name="Goodwin L."/>
            <person name="Chen A."/>
            <person name="Palaniappan K."/>
            <person name="Land M."/>
            <person name="Hauser L."/>
            <person name="Chang Y.J."/>
            <person name="Jeffries C.D."/>
            <person name="Brambilla E.M."/>
            <person name="Kopitz M."/>
            <person name="Rohde M."/>
            <person name="Goker M."/>
            <person name="Tindall B.J."/>
            <person name="Detter J.C."/>
            <person name="Woyke T."/>
            <person name="Bristow J."/>
            <person name="Eisen J.A."/>
            <person name="Markowitz V."/>
            <person name="Hugenholtz P."/>
            <person name="Klenk H.P."/>
            <person name="Kyrpides N.C."/>
        </authorList>
    </citation>
    <scope>NUCLEOTIDE SEQUENCE [LARGE SCALE GENOMIC DNA]</scope>
    <source>
        <strain evidence="9">ATCC 43766 / DSM 16922 / JCM 21250 / NBRC 16016 / NCTC 11634 / CL345/78</strain>
    </source>
</reference>
<evidence type="ECO:0000256" key="5">
    <source>
        <dbReference type="HAMAP-Rule" id="MF_01114"/>
    </source>
</evidence>
<feature type="domain" description="RecX third three-helical" evidence="7">
    <location>
        <begin position="110"/>
        <end position="158"/>
    </location>
</feature>
<evidence type="ECO:0000256" key="1">
    <source>
        <dbReference type="ARBA" id="ARBA00004496"/>
    </source>
</evidence>
<proteinExistence type="inferred from homology"/>
<dbReference type="eggNOG" id="COG2137">
    <property type="taxonomic scope" value="Bacteria"/>
</dbReference>
<dbReference type="GO" id="GO:0006282">
    <property type="term" value="P:regulation of DNA repair"/>
    <property type="evidence" value="ECO:0007669"/>
    <property type="project" value="UniProtKB-UniRule"/>
</dbReference>
<comment type="subcellular location">
    <subcellularLocation>
        <location evidence="1 5">Cytoplasm</location>
    </subcellularLocation>
</comment>
<evidence type="ECO:0000259" key="6">
    <source>
        <dbReference type="Pfam" id="PF02631"/>
    </source>
</evidence>
<feature type="domain" description="RecX second three-helical" evidence="6">
    <location>
        <begin position="62"/>
        <end position="102"/>
    </location>
</feature>
<dbReference type="STRING" id="865938.Weevi_1127"/>
<gene>
    <name evidence="5" type="primary">recX</name>
    <name evidence="8" type="ordered locus">Weevi_1127</name>
</gene>
<dbReference type="Gene3D" id="1.10.10.10">
    <property type="entry name" value="Winged helix-like DNA-binding domain superfamily/Winged helix DNA-binding domain"/>
    <property type="match status" value="3"/>
</dbReference>
<dbReference type="KEGG" id="wvi:Weevi_1127"/>
<name>F0P2J7_WEEVC</name>
<dbReference type="InterPro" id="IPR053925">
    <property type="entry name" value="RecX_HTH_3rd"/>
</dbReference>
<dbReference type="InterPro" id="IPR053924">
    <property type="entry name" value="RecX_HTH_2nd"/>
</dbReference>
<evidence type="ECO:0000256" key="4">
    <source>
        <dbReference type="ARBA" id="ARBA00022490"/>
    </source>
</evidence>
<accession>F0P2J7</accession>
<dbReference type="InterPro" id="IPR003783">
    <property type="entry name" value="Regulatory_RecX"/>
</dbReference>
<dbReference type="OrthoDB" id="1523826at2"/>
<evidence type="ECO:0000256" key="2">
    <source>
        <dbReference type="ARBA" id="ARBA00009695"/>
    </source>
</evidence>
<reference evidence="9" key="2">
    <citation type="journal article" date="2011" name="Stand. Genomic Sci.">
        <title>Complete genome sequence of Weeksella virosa type strain (9751T).</title>
        <authorList>
            <person name="Lang E."/>
            <person name="Teshima H."/>
            <person name="Lucas S."/>
            <person name="Lapidus A."/>
            <person name="Hammon N."/>
            <person name="Deshpande S."/>
            <person name="Nolan M."/>
            <person name="Cheng J."/>
            <person name="Pitluck S."/>
            <person name="Liolios K."/>
            <person name="Pagani I."/>
            <person name="Mikhailova N."/>
            <person name="Ivanova N."/>
            <person name="Mavromatis K."/>
            <person name="Pati A."/>
            <person name="Tapia R."/>
            <person name="Han C."/>
            <person name="Goodwin L."/>
            <person name="Chen A."/>
            <person name="Palaniappan K."/>
            <person name="Land M."/>
            <person name="Hauser L."/>
            <person name="Chang Y."/>
            <person name="Jeffries C."/>
            <person name="Brambilla E."/>
            <person name="Kopitz M."/>
            <person name="Rohde M."/>
            <person name="Goker M."/>
            <person name="Tindall B."/>
            <person name="Detter J."/>
            <person name="Woyke T."/>
            <person name="Bristow J."/>
            <person name="Eisen J."/>
            <person name="Markowitz V."/>
            <person name="Hugenholtz P."/>
            <person name="Klenk H."/>
            <person name="Kyrpides N."/>
        </authorList>
    </citation>
    <scope>NUCLEOTIDE SEQUENCE [LARGE SCALE GENOMIC DNA]</scope>
    <source>
        <strain evidence="9">ATCC 43766 / DSM 16922 / JCM 21250 / NBRC 16016 / NCTC 11634 / CL345/78</strain>
    </source>
</reference>
<evidence type="ECO:0000313" key="9">
    <source>
        <dbReference type="Proteomes" id="UP000008641"/>
    </source>
</evidence>
<dbReference type="HOGENOM" id="CLU_066607_5_0_10"/>
<evidence type="ECO:0000313" key="8">
    <source>
        <dbReference type="EMBL" id="ADX67836.1"/>
    </source>
</evidence>
<organism evidence="8 9">
    <name type="scientific">Weeksella virosa (strain ATCC 43766 / DSM 16922 / JCM 21250 / CCUG 30538 / CDC 9751 / IAM 14551 / NBRC 16016 / NCTC 11634 / CL345/78)</name>
    <dbReference type="NCBI Taxonomy" id="865938"/>
    <lineage>
        <taxon>Bacteria</taxon>
        <taxon>Pseudomonadati</taxon>
        <taxon>Bacteroidota</taxon>
        <taxon>Flavobacteriia</taxon>
        <taxon>Flavobacteriales</taxon>
        <taxon>Weeksellaceae</taxon>
        <taxon>Weeksella</taxon>
    </lineage>
</organism>
<dbReference type="Pfam" id="PF21981">
    <property type="entry name" value="RecX_HTH3"/>
    <property type="match status" value="1"/>
</dbReference>
<dbReference type="EMBL" id="CP002455">
    <property type="protein sequence ID" value="ADX67836.1"/>
    <property type="molecule type" value="Genomic_DNA"/>
</dbReference>
<dbReference type="GO" id="GO:0005737">
    <property type="term" value="C:cytoplasm"/>
    <property type="evidence" value="ECO:0007669"/>
    <property type="project" value="UniProtKB-SubCell"/>
</dbReference>
<keyword evidence="4 5" id="KW-0963">Cytoplasm</keyword>
<dbReference type="Pfam" id="PF02631">
    <property type="entry name" value="RecX_HTH2"/>
    <property type="match status" value="1"/>
</dbReference>
<comment type="function">
    <text evidence="5">Modulates RecA activity.</text>
</comment>